<evidence type="ECO:0000313" key="1">
    <source>
        <dbReference type="EMBL" id="KAF4943229.1"/>
    </source>
</evidence>
<keyword evidence="2" id="KW-1185">Reference proteome</keyword>
<dbReference type="InterPro" id="IPR053007">
    <property type="entry name" value="CYP450_monoxygenase_sec-met"/>
</dbReference>
<dbReference type="AlphaFoldDB" id="A0A8H4SPP4"/>
<dbReference type="SUPFAM" id="SSF48264">
    <property type="entry name" value="Cytochrome P450"/>
    <property type="match status" value="1"/>
</dbReference>
<dbReference type="CDD" id="cd11040">
    <property type="entry name" value="CYP7_CYP8-like"/>
    <property type="match status" value="1"/>
</dbReference>
<evidence type="ECO:0000313" key="2">
    <source>
        <dbReference type="Proteomes" id="UP000622797"/>
    </source>
</evidence>
<evidence type="ECO:0008006" key="3">
    <source>
        <dbReference type="Google" id="ProtNLM"/>
    </source>
</evidence>
<dbReference type="PANTHER" id="PTHR47582">
    <property type="entry name" value="P450, PUTATIVE (EUROFUNG)-RELATED"/>
    <property type="match status" value="1"/>
</dbReference>
<dbReference type="Pfam" id="PF00067">
    <property type="entry name" value="p450"/>
    <property type="match status" value="1"/>
</dbReference>
<reference evidence="1" key="1">
    <citation type="journal article" date="2020" name="BMC Genomics">
        <title>Correction to: Identification and distribution of gene clusters required for synthesis of sphingolipid metabolism inhibitors in diverse species of the filamentous fungus Fusarium.</title>
        <authorList>
            <person name="Kim H.S."/>
            <person name="Lohmar J.M."/>
            <person name="Busman M."/>
            <person name="Brown D.W."/>
            <person name="Naumann T.A."/>
            <person name="Divon H.H."/>
            <person name="Lysoe E."/>
            <person name="Uhlig S."/>
            <person name="Proctor R.H."/>
        </authorList>
    </citation>
    <scope>NUCLEOTIDE SEQUENCE</scope>
    <source>
        <strain evidence="1">NRRL 20472</strain>
    </source>
</reference>
<dbReference type="Gene3D" id="1.10.630.10">
    <property type="entry name" value="Cytochrome P450"/>
    <property type="match status" value="1"/>
</dbReference>
<dbReference type="OrthoDB" id="1470350at2759"/>
<comment type="caution">
    <text evidence="1">The sequence shown here is derived from an EMBL/GenBank/DDBJ whole genome shotgun (WGS) entry which is preliminary data.</text>
</comment>
<accession>A0A8H4SPP4</accession>
<protein>
    <recommendedName>
        <fullName evidence="3">Cytochrome P450 monooxygenase</fullName>
    </recommendedName>
</protein>
<reference evidence="1" key="2">
    <citation type="submission" date="2020-05" db="EMBL/GenBank/DDBJ databases">
        <authorList>
            <person name="Kim H.-S."/>
            <person name="Proctor R.H."/>
            <person name="Brown D.W."/>
        </authorList>
    </citation>
    <scope>NUCLEOTIDE SEQUENCE</scope>
    <source>
        <strain evidence="1">NRRL 20472</strain>
    </source>
</reference>
<name>A0A8H4SPP4_9HYPO</name>
<gene>
    <name evidence="1" type="ORF">FSARC_14980</name>
</gene>
<dbReference type="GO" id="GO:0020037">
    <property type="term" value="F:heme binding"/>
    <property type="evidence" value="ECO:0007669"/>
    <property type="project" value="InterPro"/>
</dbReference>
<dbReference type="EMBL" id="JABEXW010001627">
    <property type="protein sequence ID" value="KAF4943229.1"/>
    <property type="molecule type" value="Genomic_DNA"/>
</dbReference>
<dbReference type="InterPro" id="IPR001128">
    <property type="entry name" value="Cyt_P450"/>
</dbReference>
<dbReference type="GO" id="GO:0005506">
    <property type="term" value="F:iron ion binding"/>
    <property type="evidence" value="ECO:0007669"/>
    <property type="project" value="InterPro"/>
</dbReference>
<dbReference type="Proteomes" id="UP000622797">
    <property type="component" value="Unassembled WGS sequence"/>
</dbReference>
<organism evidence="1 2">
    <name type="scientific">Fusarium sarcochroum</name>
    <dbReference type="NCBI Taxonomy" id="1208366"/>
    <lineage>
        <taxon>Eukaryota</taxon>
        <taxon>Fungi</taxon>
        <taxon>Dikarya</taxon>
        <taxon>Ascomycota</taxon>
        <taxon>Pezizomycotina</taxon>
        <taxon>Sordariomycetes</taxon>
        <taxon>Hypocreomycetidae</taxon>
        <taxon>Hypocreales</taxon>
        <taxon>Nectriaceae</taxon>
        <taxon>Fusarium</taxon>
        <taxon>Fusarium lateritium species complex</taxon>
    </lineage>
</organism>
<feature type="non-terminal residue" evidence="1">
    <location>
        <position position="1"/>
    </location>
</feature>
<dbReference type="GO" id="GO:0016705">
    <property type="term" value="F:oxidoreductase activity, acting on paired donors, with incorporation or reduction of molecular oxygen"/>
    <property type="evidence" value="ECO:0007669"/>
    <property type="project" value="InterPro"/>
</dbReference>
<dbReference type="GO" id="GO:0004497">
    <property type="term" value="F:monooxygenase activity"/>
    <property type="evidence" value="ECO:0007669"/>
    <property type="project" value="InterPro"/>
</dbReference>
<dbReference type="InterPro" id="IPR036396">
    <property type="entry name" value="Cyt_P450_sf"/>
</dbReference>
<sequence>MLREILYSLAGLILLAYGSEWVLSLFDDPREPKRLQSKIPLFGHLLGMIQYSSGYHGITSKQTDQEIYTVAIFNTKLYIAKTARLIPVIQKASKTVSFRPFMQTASKLMGDAKPETVEVFGSEWLESFSHAHKNGLAPGRNLDKQNLRMGDRALVDIDALLANGKDGVSKVFLLEWSKYAVVQASACGIFGVEHPFRDPKIDQAFWTWQSYLPLHMVNLDITGKGYAAREIVFDAIRKYNKSIPSDASLVYTERLRTMQEAGIDEDDICKQQAAFGIAAFANTVPIMYWAIYELFSRPDLLEEVRKELFEQAISGTKETGFKLEVAALKTKCPLLLSVYQETQRLRHVHANIRKVTEDTLLDGKYLLKAGHFVMMPGQPVHTNKTTWGDSADTFDPY</sequence>
<dbReference type="PANTHER" id="PTHR47582:SF1">
    <property type="entry name" value="P450, PUTATIVE (EUROFUNG)-RELATED"/>
    <property type="match status" value="1"/>
</dbReference>
<proteinExistence type="predicted"/>